<organism evidence="1 2">
    <name type="scientific">Pseudoxanthomonas suwonensis (strain 11-1)</name>
    <dbReference type="NCBI Taxonomy" id="743721"/>
    <lineage>
        <taxon>Bacteria</taxon>
        <taxon>Pseudomonadati</taxon>
        <taxon>Pseudomonadota</taxon>
        <taxon>Gammaproteobacteria</taxon>
        <taxon>Lysobacterales</taxon>
        <taxon>Lysobacteraceae</taxon>
        <taxon>Pseudoxanthomonas</taxon>
    </lineage>
</organism>
<sequence>MHGSATGACYMLRRNILLEAAMTRRPRSIPRVLSTSLVLLGLAAVGLPEARAGEVDCKLRFNLEGWSVFYKTASGTGTITCDNGSSRAVKITAKGGGLTVGKSKIENGVGEFSGVNSIAETLGTYVTAEAHAGAVKSSKAQVMTKGEVSLALAGTGKGWDLGVAFGKFVIE</sequence>
<accession>E6WSW8</accession>
<reference evidence="1 2" key="1">
    <citation type="submission" date="2011-01" db="EMBL/GenBank/DDBJ databases">
        <title>Complete sequence of Pseudoxanthomonas suwonensis 11-1.</title>
        <authorList>
            <consortium name="US DOE Joint Genome Institute"/>
            <person name="Lucas S."/>
            <person name="Copeland A."/>
            <person name="Lapidus A."/>
            <person name="Cheng J.-F."/>
            <person name="Goodwin L."/>
            <person name="Pitluck S."/>
            <person name="Teshima H."/>
            <person name="Detter J.C."/>
            <person name="Han C."/>
            <person name="Tapia R."/>
            <person name="Land M."/>
            <person name="Hauser L."/>
            <person name="Kyrpides N."/>
            <person name="Ivanova N."/>
            <person name="Ovchinnikova G."/>
            <person name="Siebers A.K."/>
            <person name="Allgaier M."/>
            <person name="Thelen M.P."/>
            <person name="Hugenholtz P."/>
            <person name="Gladden J."/>
            <person name="Woyke T."/>
        </authorList>
    </citation>
    <scope>NUCLEOTIDE SEQUENCE [LARGE SCALE GENOMIC DNA]</scope>
    <source>
        <strain evidence="2">11-1</strain>
    </source>
</reference>
<dbReference type="HOGENOM" id="CLU_126062_0_0_6"/>
<proteinExistence type="predicted"/>
<dbReference type="Proteomes" id="UP000008632">
    <property type="component" value="Chromosome"/>
</dbReference>
<keyword evidence="2" id="KW-1185">Reference proteome</keyword>
<protein>
    <submittedName>
        <fullName evidence="1">Uncharacterized protein</fullName>
    </submittedName>
</protein>
<dbReference type="AlphaFoldDB" id="E6WSW8"/>
<dbReference type="KEGG" id="psu:Psesu_1276"/>
<evidence type="ECO:0000313" key="2">
    <source>
        <dbReference type="Proteomes" id="UP000008632"/>
    </source>
</evidence>
<name>E6WSW8_PSEUU</name>
<gene>
    <name evidence="1" type="ordered locus">Psesu_1276</name>
</gene>
<dbReference type="eggNOG" id="COG5400">
    <property type="taxonomic scope" value="Bacteria"/>
</dbReference>
<dbReference type="EMBL" id="CP002446">
    <property type="protein sequence ID" value="ADV27124.1"/>
    <property type="molecule type" value="Genomic_DNA"/>
</dbReference>
<dbReference type="STRING" id="743721.Psesu_1276"/>
<evidence type="ECO:0000313" key="1">
    <source>
        <dbReference type="EMBL" id="ADV27124.1"/>
    </source>
</evidence>